<keyword evidence="1" id="KW-0862">Zinc</keyword>
<feature type="compositionally biased region" description="Pro residues" evidence="2">
    <location>
        <begin position="134"/>
        <end position="146"/>
    </location>
</feature>
<dbReference type="PROSITE" id="PS50157">
    <property type="entry name" value="ZINC_FINGER_C2H2_2"/>
    <property type="match status" value="1"/>
</dbReference>
<evidence type="ECO:0000313" key="4">
    <source>
        <dbReference type="EMBL" id="CAA2969503.1"/>
    </source>
</evidence>
<evidence type="ECO:0000256" key="2">
    <source>
        <dbReference type="SAM" id="MobiDB-lite"/>
    </source>
</evidence>
<name>A0A8S0QV28_OLEEU</name>
<dbReference type="OrthoDB" id="1893318at2759"/>
<sequence>MGSAAAAAATAPTLLQPPPCGSGGAKAEALTYIDINQLSQSELRALSLCSESAFDLHNTDDLVTPDIDRSLFNESAGSRRQAYSGVRHPHHRSHSRLPGLHPALKTHHHSHPSDDPVNHSIIHFLKHFLNGNHDPPPPPPPPPLPPQADLLPVPVNGPGLGLLRLQEKIKHKLHGGENKRKKLRRNWNSNKKRLLENSVGMELQKVNVKGEVVNLEKLEKNGDELFSEALKTRTMGLDTEEGVLGFLSSLEGQWCSRRKKRKYVDAGAFGDALPIGWKLLLGLRRRDFRVSVYCRRCISPTGQQFISCKEASSFLRSYLEGNDADQPRDQKTCSIQQAYGVATENPHPTDKTDGVKHDMLALSTLVSSTPSDAHENDGCLVGIDNLPEVRVQDIFECVKCNLTFGEKKVFLEHLFSFHNKTTKRYRFGTPVGEGVIIRDGKYECQFCHKVFDERRSYNGHVGVHVRNSSKGSDELVTPVTVQGNSQSPVQEALPTRTSKMDALIEIAKNSIFENSKAETSEQATGDQNPSVMNLEEAQAPSSDFEMNLGSDPIEIQTKDFEPDKAPSEGLDTHDGQSKMEDGNLVRNDNNTQNINVAVGSNYSDDFEHVELNEIENYENSELETGFEDRGSKPSKDHIEDTPGLIDEEISFHNVTSASSVPLAPSFQYFPPFDSMSSKVEQGFSVIDPKLENVTGFEELRFDDIEPFRYGFVNGQESLSLPGGSIDLRNNAGIEDGFNSSIRFGSEEVTLSTTDINQLTTVCVWCRTEFKLDGVESESPSDSIGYMCPTCKDNISGHLNGSLSMDPGGF</sequence>
<keyword evidence="5" id="KW-1185">Reference proteome</keyword>
<dbReference type="InterPro" id="IPR013087">
    <property type="entry name" value="Znf_C2H2_type"/>
</dbReference>
<dbReference type="SMART" id="SM00355">
    <property type="entry name" value="ZnF_C2H2"/>
    <property type="match status" value="2"/>
</dbReference>
<evidence type="ECO:0000313" key="5">
    <source>
        <dbReference type="Proteomes" id="UP000594638"/>
    </source>
</evidence>
<dbReference type="Gramene" id="OE9A011177T1">
    <property type="protein sequence ID" value="OE9A011177C1"/>
    <property type="gene ID" value="OE9A011177"/>
</dbReference>
<dbReference type="Gene3D" id="3.30.160.60">
    <property type="entry name" value="Classic Zinc Finger"/>
    <property type="match status" value="1"/>
</dbReference>
<accession>A0A8S0QV28</accession>
<comment type="caution">
    <text evidence="4">The sequence shown here is derived from an EMBL/GenBank/DDBJ whole genome shotgun (WGS) entry which is preliminary data.</text>
</comment>
<feature type="region of interest" description="Disordered" evidence="2">
    <location>
        <begin position="1"/>
        <end position="21"/>
    </location>
</feature>
<reference evidence="4 5" key="1">
    <citation type="submission" date="2019-12" db="EMBL/GenBank/DDBJ databases">
        <authorList>
            <person name="Alioto T."/>
            <person name="Alioto T."/>
            <person name="Gomez Garrido J."/>
        </authorList>
    </citation>
    <scope>NUCLEOTIDE SEQUENCE [LARGE SCALE GENOMIC DNA]</scope>
</reference>
<organism evidence="4 5">
    <name type="scientific">Olea europaea subsp. europaea</name>
    <dbReference type="NCBI Taxonomy" id="158383"/>
    <lineage>
        <taxon>Eukaryota</taxon>
        <taxon>Viridiplantae</taxon>
        <taxon>Streptophyta</taxon>
        <taxon>Embryophyta</taxon>
        <taxon>Tracheophyta</taxon>
        <taxon>Spermatophyta</taxon>
        <taxon>Magnoliopsida</taxon>
        <taxon>eudicotyledons</taxon>
        <taxon>Gunneridae</taxon>
        <taxon>Pentapetalae</taxon>
        <taxon>asterids</taxon>
        <taxon>lamiids</taxon>
        <taxon>Lamiales</taxon>
        <taxon>Oleaceae</taxon>
        <taxon>Oleeae</taxon>
        <taxon>Olea</taxon>
    </lineage>
</organism>
<keyword evidence="1" id="KW-0863">Zinc-finger</keyword>
<feature type="domain" description="C2H2-type" evidence="3">
    <location>
        <begin position="442"/>
        <end position="469"/>
    </location>
</feature>
<gene>
    <name evidence="4" type="ORF">OLEA9_A011177</name>
</gene>
<dbReference type="AlphaFoldDB" id="A0A8S0QV28"/>
<protein>
    <submittedName>
        <fullName evidence="4">Uncharacterized protein LOC111410695 isoform X2</fullName>
    </submittedName>
</protein>
<dbReference type="Proteomes" id="UP000594638">
    <property type="component" value="Unassembled WGS sequence"/>
</dbReference>
<dbReference type="PANTHER" id="PTHR37701">
    <property type="entry name" value="METHYL-CPG-BINDING DOMAIN-CONTAINING PROTEIN 8"/>
    <property type="match status" value="1"/>
</dbReference>
<dbReference type="PANTHER" id="PTHR37701:SF18">
    <property type="entry name" value="C2H2-TYPE DOMAIN-CONTAINING PROTEIN"/>
    <property type="match status" value="1"/>
</dbReference>
<keyword evidence="1" id="KW-0479">Metal-binding</keyword>
<proteinExistence type="predicted"/>
<feature type="region of interest" description="Disordered" evidence="2">
    <location>
        <begin position="558"/>
        <end position="577"/>
    </location>
</feature>
<dbReference type="PROSITE" id="PS00028">
    <property type="entry name" value="ZINC_FINGER_C2H2_1"/>
    <property type="match status" value="2"/>
</dbReference>
<evidence type="ECO:0000259" key="3">
    <source>
        <dbReference type="PROSITE" id="PS50157"/>
    </source>
</evidence>
<dbReference type="GO" id="GO:0008270">
    <property type="term" value="F:zinc ion binding"/>
    <property type="evidence" value="ECO:0007669"/>
    <property type="project" value="UniProtKB-KW"/>
</dbReference>
<dbReference type="EMBL" id="CACTIH010001943">
    <property type="protein sequence ID" value="CAA2969503.1"/>
    <property type="molecule type" value="Genomic_DNA"/>
</dbReference>
<feature type="compositionally biased region" description="Low complexity" evidence="2">
    <location>
        <begin position="1"/>
        <end position="14"/>
    </location>
</feature>
<dbReference type="InterPro" id="IPR037472">
    <property type="entry name" value="MBD8"/>
</dbReference>
<feature type="region of interest" description="Disordered" evidence="2">
    <location>
        <begin position="73"/>
        <end position="149"/>
    </location>
</feature>
<evidence type="ECO:0000256" key="1">
    <source>
        <dbReference type="PROSITE-ProRule" id="PRU00042"/>
    </source>
</evidence>